<reference evidence="5" key="1">
    <citation type="submission" date="2016-11" db="UniProtKB">
        <authorList>
            <consortium name="WormBaseParasite"/>
        </authorList>
    </citation>
    <scope>IDENTIFICATION</scope>
</reference>
<dbReference type="WBParaSite" id="L893_g33715.t2">
    <property type="protein sequence ID" value="L893_g33715.t2"/>
    <property type="gene ID" value="L893_g33715"/>
</dbReference>
<dbReference type="InterPro" id="IPR051229">
    <property type="entry name" value="ALYREF_mRNA_export"/>
</dbReference>
<keyword evidence="4" id="KW-1185">Reference proteome</keyword>
<evidence type="ECO:0000256" key="2">
    <source>
        <dbReference type="SAM" id="MobiDB-lite"/>
    </source>
</evidence>
<feature type="region of interest" description="Disordered" evidence="2">
    <location>
        <begin position="249"/>
        <end position="284"/>
    </location>
</feature>
<dbReference type="InterPro" id="IPR035979">
    <property type="entry name" value="RBD_domain_sf"/>
</dbReference>
<dbReference type="Pfam" id="PF13865">
    <property type="entry name" value="FoP_duplication"/>
    <property type="match status" value="1"/>
</dbReference>
<dbReference type="PANTHER" id="PTHR19965">
    <property type="entry name" value="RNA AND EXPORT FACTOR BINDING PROTEIN"/>
    <property type="match status" value="1"/>
</dbReference>
<feature type="compositionally biased region" description="Basic residues" evidence="2">
    <location>
        <begin position="261"/>
        <end position="278"/>
    </location>
</feature>
<evidence type="ECO:0000259" key="3">
    <source>
        <dbReference type="SMART" id="SM01218"/>
    </source>
</evidence>
<protein>
    <submittedName>
        <fullName evidence="5">FoP_duplication domain-containing protein</fullName>
    </submittedName>
</protein>
<dbReference type="GO" id="GO:0003729">
    <property type="term" value="F:mRNA binding"/>
    <property type="evidence" value="ECO:0007669"/>
    <property type="project" value="TreeGrafter"/>
</dbReference>
<dbReference type="InterPro" id="IPR012677">
    <property type="entry name" value="Nucleotide-bd_a/b_plait_sf"/>
</dbReference>
<keyword evidence="1" id="KW-0694">RNA-binding</keyword>
<dbReference type="Proteomes" id="UP000095287">
    <property type="component" value="Unplaced"/>
</dbReference>
<dbReference type="GO" id="GO:0006406">
    <property type="term" value="P:mRNA export from nucleus"/>
    <property type="evidence" value="ECO:0007669"/>
    <property type="project" value="TreeGrafter"/>
</dbReference>
<feature type="domain" description="Chromatin target of PRMT1 protein C-terminal" evidence="3">
    <location>
        <begin position="232"/>
        <end position="302"/>
    </location>
</feature>
<organism evidence="4 5">
    <name type="scientific">Steinernema glaseri</name>
    <dbReference type="NCBI Taxonomy" id="37863"/>
    <lineage>
        <taxon>Eukaryota</taxon>
        <taxon>Metazoa</taxon>
        <taxon>Ecdysozoa</taxon>
        <taxon>Nematoda</taxon>
        <taxon>Chromadorea</taxon>
        <taxon>Rhabditida</taxon>
        <taxon>Tylenchina</taxon>
        <taxon>Panagrolaimomorpha</taxon>
        <taxon>Strongyloidoidea</taxon>
        <taxon>Steinernematidae</taxon>
        <taxon>Steinernema</taxon>
    </lineage>
</organism>
<evidence type="ECO:0000256" key="1">
    <source>
        <dbReference type="ARBA" id="ARBA00022884"/>
    </source>
</evidence>
<dbReference type="GO" id="GO:0005634">
    <property type="term" value="C:nucleus"/>
    <property type="evidence" value="ECO:0007669"/>
    <property type="project" value="TreeGrafter"/>
</dbReference>
<feature type="region of interest" description="Disordered" evidence="2">
    <location>
        <begin position="15"/>
        <end position="50"/>
    </location>
</feature>
<dbReference type="AlphaFoldDB" id="A0A1I8A793"/>
<evidence type="ECO:0000313" key="4">
    <source>
        <dbReference type="Proteomes" id="UP000095287"/>
    </source>
</evidence>
<accession>A0A1I8A793</accession>
<proteinExistence type="predicted"/>
<name>A0A1I8A793_9BILA</name>
<dbReference type="InterPro" id="IPR025715">
    <property type="entry name" value="FoP_C"/>
</dbReference>
<dbReference type="SMART" id="SM01218">
    <property type="entry name" value="FoP_duplication"/>
    <property type="match status" value="1"/>
</dbReference>
<dbReference type="PANTHER" id="PTHR19965:SF82">
    <property type="entry name" value="THO COMPLEX SUBUNIT 4"/>
    <property type="match status" value="1"/>
</dbReference>
<evidence type="ECO:0000313" key="5">
    <source>
        <dbReference type="WBParaSite" id="L893_g33715.t2"/>
    </source>
</evidence>
<dbReference type="Gene3D" id="3.30.70.330">
    <property type="match status" value="1"/>
</dbReference>
<sequence>MSGLVEMSLDEIIATKKRGKGGAGGKFAGRGRAPGRQQRGRDVEGGEGRAQFTKRVPEGKWKHDKFHEIYSGGPRAGGRSAPVDNRVVKVNMSNLAKSVVTADLEELFGSYKPTNVSVHYDESGRSLGTADVFLHRRDATKLINDFRGISLDEHVQTCHAKLVQNTPSESRWGGRADHVESVATSRARRSSSSFTVFRFFVRTQSARRRWDMVNLVRLGRELKMVLVDESTATATTLQQRIGVSGARRIQRNGPRTSGAITKKRSSPVRKAGNAKRDKKPNMTAEELDAELEAYMRKSKPADVVM</sequence>
<dbReference type="SUPFAM" id="SSF54928">
    <property type="entry name" value="RNA-binding domain, RBD"/>
    <property type="match status" value="1"/>
</dbReference>